<keyword evidence="2 5" id="KW-0812">Transmembrane</keyword>
<dbReference type="AlphaFoldDB" id="A0A0K0FAA6"/>
<keyword evidence="7" id="KW-1185">Reference proteome</keyword>
<feature type="transmembrane region" description="Helical" evidence="5">
    <location>
        <begin position="136"/>
        <end position="159"/>
    </location>
</feature>
<evidence type="ECO:0000256" key="3">
    <source>
        <dbReference type="ARBA" id="ARBA00022989"/>
    </source>
</evidence>
<dbReference type="PANTHER" id="PTHR46895">
    <property type="entry name" value="PROTEIN CBG20548-RELATED"/>
    <property type="match status" value="1"/>
</dbReference>
<dbReference type="PROSITE" id="PS50262">
    <property type="entry name" value="G_PROTEIN_RECEP_F1_2"/>
    <property type="match status" value="1"/>
</dbReference>
<dbReference type="Gene3D" id="1.20.1070.10">
    <property type="entry name" value="Rhodopsin 7-helix transmembrane proteins"/>
    <property type="match status" value="1"/>
</dbReference>
<dbReference type="PANTHER" id="PTHR46895:SF8">
    <property type="entry name" value="G-PROTEIN COUPLED RECEPTORS FAMILY 1 PROFILE DOMAIN-CONTAINING PROTEIN"/>
    <property type="match status" value="1"/>
</dbReference>
<dbReference type="PRINTS" id="PR00237">
    <property type="entry name" value="GPCRRHODOPSN"/>
</dbReference>
<feature type="domain" description="G-protein coupled receptors family 1 profile" evidence="6">
    <location>
        <begin position="71"/>
        <end position="334"/>
    </location>
</feature>
<reference evidence="8" key="2">
    <citation type="submission" date="2015-08" db="UniProtKB">
        <authorList>
            <consortium name="WormBaseParasite"/>
        </authorList>
    </citation>
    <scope>IDENTIFICATION</scope>
</reference>
<dbReference type="Pfam" id="PF00001">
    <property type="entry name" value="7tm_1"/>
    <property type="match status" value="1"/>
</dbReference>
<reference evidence="7" key="1">
    <citation type="submission" date="2014-07" db="EMBL/GenBank/DDBJ databases">
        <authorList>
            <person name="Martin A.A"/>
            <person name="De Silva N."/>
        </authorList>
    </citation>
    <scope>NUCLEOTIDE SEQUENCE</scope>
</reference>
<organism evidence="7 8">
    <name type="scientific">Strongyloides venezuelensis</name>
    <name type="common">Threadworm</name>
    <dbReference type="NCBI Taxonomy" id="75913"/>
    <lineage>
        <taxon>Eukaryota</taxon>
        <taxon>Metazoa</taxon>
        <taxon>Ecdysozoa</taxon>
        <taxon>Nematoda</taxon>
        <taxon>Chromadorea</taxon>
        <taxon>Rhabditida</taxon>
        <taxon>Tylenchina</taxon>
        <taxon>Panagrolaimomorpha</taxon>
        <taxon>Strongyloidoidea</taxon>
        <taxon>Strongyloididae</taxon>
        <taxon>Strongyloides</taxon>
    </lineage>
</organism>
<dbReference type="GO" id="GO:0004930">
    <property type="term" value="F:G protein-coupled receptor activity"/>
    <property type="evidence" value="ECO:0007669"/>
    <property type="project" value="InterPro"/>
</dbReference>
<sequence length="468" mass="53738">MVTCMKNDKNCLYASTSSTPPYDKNFLESTTLALPKNLNDNSHSSNLMESFVIRFLYTDFFLILFLFGFFGNLLNLLVLLSKKMRNRTNVLFAAMAFADLGFLLLSLIPCIYMKWYGYLPGWFKAFYIRNNILTTWLINWLSAFSIWVMLAVTIERLAVVRRPFAHYRPMNFVFGIKILTILILSLFVTLHNYLSIKTENDNSGKYVHTKTTDNPIFTIWGWVHALSVVVIPNIVLLSCNVMLITNLRKQSFPIELAQENNQPLIISRTKIEKKITYLIVIILTTFLACNMPGAIIFLLRTLNISFKDRYYNQLLQVISNALTTIGKVLNFGLFCLSSKHFRKSLIEQLKICCFYIRHIPNSCGRTKSSFLQDNKYVNKLSYCQTESVRLSTRDRLITITTTTSPRNSSGLSKSYHHSFHFPITVNRTSGDAGSMSVEYSLKNNYNPRMRSEIVDTRVVAKRAASTAL</sequence>
<keyword evidence="4 5" id="KW-0472">Membrane</keyword>
<accession>A0A0K0FAA6</accession>
<keyword evidence="3 5" id="KW-1133">Transmembrane helix</keyword>
<feature type="transmembrane region" description="Helical" evidence="5">
    <location>
        <begin position="90"/>
        <end position="116"/>
    </location>
</feature>
<feature type="transmembrane region" description="Helical" evidence="5">
    <location>
        <begin position="171"/>
        <end position="194"/>
    </location>
</feature>
<evidence type="ECO:0000256" key="2">
    <source>
        <dbReference type="ARBA" id="ARBA00022692"/>
    </source>
</evidence>
<evidence type="ECO:0000256" key="1">
    <source>
        <dbReference type="ARBA" id="ARBA00004370"/>
    </source>
</evidence>
<evidence type="ECO:0000256" key="5">
    <source>
        <dbReference type="SAM" id="Phobius"/>
    </source>
</evidence>
<feature type="transmembrane region" description="Helical" evidence="5">
    <location>
        <begin position="55"/>
        <end position="78"/>
    </location>
</feature>
<feature type="transmembrane region" description="Helical" evidence="5">
    <location>
        <begin position="317"/>
        <end position="336"/>
    </location>
</feature>
<name>A0A0K0FAA6_STRVS</name>
<evidence type="ECO:0000259" key="6">
    <source>
        <dbReference type="PROSITE" id="PS50262"/>
    </source>
</evidence>
<dbReference type="GO" id="GO:0016020">
    <property type="term" value="C:membrane"/>
    <property type="evidence" value="ECO:0007669"/>
    <property type="project" value="UniProtKB-SubCell"/>
</dbReference>
<dbReference type="CDD" id="cd14978">
    <property type="entry name" value="7tmA_FMRFamide_R-like"/>
    <property type="match status" value="1"/>
</dbReference>
<evidence type="ECO:0000256" key="4">
    <source>
        <dbReference type="ARBA" id="ARBA00023136"/>
    </source>
</evidence>
<dbReference type="WBParaSite" id="SVE_0575900.1">
    <property type="protein sequence ID" value="SVE_0575900.1"/>
    <property type="gene ID" value="SVE_0575900"/>
</dbReference>
<evidence type="ECO:0000313" key="7">
    <source>
        <dbReference type="Proteomes" id="UP000035680"/>
    </source>
</evidence>
<feature type="transmembrane region" description="Helical" evidence="5">
    <location>
        <begin position="219"/>
        <end position="243"/>
    </location>
</feature>
<dbReference type="InterPro" id="IPR000276">
    <property type="entry name" value="GPCR_Rhodpsn"/>
</dbReference>
<proteinExistence type="predicted"/>
<dbReference type="Proteomes" id="UP000035680">
    <property type="component" value="Unassembled WGS sequence"/>
</dbReference>
<feature type="transmembrane region" description="Helical" evidence="5">
    <location>
        <begin position="275"/>
        <end position="297"/>
    </location>
</feature>
<dbReference type="SUPFAM" id="SSF81321">
    <property type="entry name" value="Family A G protein-coupled receptor-like"/>
    <property type="match status" value="1"/>
</dbReference>
<evidence type="ECO:0000313" key="8">
    <source>
        <dbReference type="WBParaSite" id="SVE_0575900.1"/>
    </source>
</evidence>
<dbReference type="InterPro" id="IPR017452">
    <property type="entry name" value="GPCR_Rhodpsn_7TM"/>
</dbReference>
<comment type="subcellular location">
    <subcellularLocation>
        <location evidence="1">Membrane</location>
    </subcellularLocation>
</comment>
<protein>
    <submittedName>
        <fullName evidence="8">G_PROTEIN_RECEP_F1_2 domain-containing protein</fullName>
    </submittedName>
</protein>